<feature type="transmembrane region" description="Helical" evidence="9">
    <location>
        <begin position="330"/>
        <end position="348"/>
    </location>
</feature>
<keyword evidence="7 8" id="KW-0472">Membrane</keyword>
<protein>
    <submittedName>
        <fullName evidence="10">Guanine/hypoxanthine permease PbuG</fullName>
    </submittedName>
</protein>
<feature type="transmembrane region" description="Helical" evidence="9">
    <location>
        <begin position="193"/>
        <end position="215"/>
    </location>
</feature>
<dbReference type="OrthoDB" id="27788at2157"/>
<dbReference type="InterPro" id="IPR006043">
    <property type="entry name" value="NCS2"/>
</dbReference>
<keyword evidence="3 8" id="KW-0813">Transport</keyword>
<dbReference type="PANTHER" id="PTHR43337:SF1">
    <property type="entry name" value="XANTHINE_URACIL PERMEASE C887.17-RELATED"/>
    <property type="match status" value="1"/>
</dbReference>
<sequence length="445" mass="46819">MLNEFFNFNSKNTNLKTEFIAGLTTFLAMSYILGVNPTMLSEGGMPATSIFFSTALASGIACIIMGLVSKYPVGLAPGMGMNALFTYTIILTMGNSWQAALAAVFISSVIFLLITVSGLREAILNAIPNDLRLAIGAGIGFFLAFIGLSGAGIIVSDPSTVVGLGSLTSAPALLALLGILITLMLFIKKVPAAVFSGLIITAIIGLIFTTLGFGAGEMTMPSVPTQIISFNFDTTVFFGFASGFGEIFSNIPNLIMILFSLLFFTFFDTTGTLISLANQSGFVDENGDIERIDKAFIGDALGGVVGAVLGTSTLTAYVESATGIGLGGRTGLTAIFTGIFFLISVIFAPAVLSLFTSSVTAAALVIVGILMIVPLKDIEWDSMVVVSSTFITIIMMILTYSITLGIAFGFVTYAIASIADGKAKELNWLVWILVIIFIIYLFIGH</sequence>
<dbReference type="AlphaFoldDB" id="A0A166AWP8"/>
<reference evidence="11" key="1">
    <citation type="journal article" date="2016" name="Genome Announc.">
        <title>Draft Genome Sequences of Methanobrevibacter curvatus DSM11111, Methanobrevibacter cuticularis DSM11139, Methanobrevibacter filiformis DSM11501, and Methanobrevibacter oralis DSM7256.</title>
        <authorList>
            <person name="Poehlein A."/>
            <person name="Seedorf H."/>
        </authorList>
    </citation>
    <scope>NUCLEOTIDE SEQUENCE [LARGE SCALE GENOMIC DNA]</scope>
    <source>
        <strain evidence="11">DSM 7256 / JCM 30027 / ZR</strain>
    </source>
</reference>
<feature type="transmembrane region" description="Helical" evidence="9">
    <location>
        <begin position="385"/>
        <end position="416"/>
    </location>
</feature>
<dbReference type="GO" id="GO:0005886">
    <property type="term" value="C:plasma membrane"/>
    <property type="evidence" value="ECO:0007669"/>
    <property type="project" value="UniProtKB-SubCell"/>
</dbReference>
<evidence type="ECO:0000256" key="6">
    <source>
        <dbReference type="ARBA" id="ARBA00022989"/>
    </source>
</evidence>
<feature type="transmembrane region" description="Helical" evidence="9">
    <location>
        <begin position="296"/>
        <end position="318"/>
    </location>
</feature>
<name>A0A166AWP8_METOA</name>
<evidence type="ECO:0000256" key="8">
    <source>
        <dbReference type="PIRNR" id="PIRNR005353"/>
    </source>
</evidence>
<accession>A0A166AWP8</accession>
<proteinExistence type="inferred from homology"/>
<evidence type="ECO:0000256" key="5">
    <source>
        <dbReference type="ARBA" id="ARBA00022692"/>
    </source>
</evidence>
<feature type="transmembrane region" description="Helical" evidence="9">
    <location>
        <begin position="255"/>
        <end position="276"/>
    </location>
</feature>
<keyword evidence="11" id="KW-1185">Reference proteome</keyword>
<feature type="transmembrane region" description="Helical" evidence="9">
    <location>
        <begin position="99"/>
        <end position="119"/>
    </location>
</feature>
<feature type="transmembrane region" description="Helical" evidence="9">
    <location>
        <begin position="161"/>
        <end position="186"/>
    </location>
</feature>
<feature type="transmembrane region" description="Helical" evidence="9">
    <location>
        <begin position="20"/>
        <end position="40"/>
    </location>
</feature>
<evidence type="ECO:0000256" key="3">
    <source>
        <dbReference type="ARBA" id="ARBA00022448"/>
    </source>
</evidence>
<dbReference type="InterPro" id="IPR026033">
    <property type="entry name" value="Azg-like_bact_archaea"/>
</dbReference>
<dbReference type="STRING" id="66851.MBORA_11230"/>
<comment type="subcellular location">
    <subcellularLocation>
        <location evidence="1 8">Cell membrane</location>
        <topology evidence="1 8">Multi-pass membrane protein</topology>
    </subcellularLocation>
</comment>
<evidence type="ECO:0000313" key="11">
    <source>
        <dbReference type="Proteomes" id="UP000077428"/>
    </source>
</evidence>
<evidence type="ECO:0000256" key="1">
    <source>
        <dbReference type="ARBA" id="ARBA00004651"/>
    </source>
</evidence>
<feature type="transmembrane region" description="Helical" evidence="9">
    <location>
        <begin position="75"/>
        <end position="93"/>
    </location>
</feature>
<organism evidence="10 11">
    <name type="scientific">Methanobrevibacter oralis</name>
    <dbReference type="NCBI Taxonomy" id="66851"/>
    <lineage>
        <taxon>Archaea</taxon>
        <taxon>Methanobacteriati</taxon>
        <taxon>Methanobacteriota</taxon>
        <taxon>Methanomada group</taxon>
        <taxon>Methanobacteria</taxon>
        <taxon>Methanobacteriales</taxon>
        <taxon>Methanobacteriaceae</taxon>
        <taxon>Methanobrevibacter</taxon>
    </lineage>
</organism>
<evidence type="ECO:0000256" key="7">
    <source>
        <dbReference type="ARBA" id="ARBA00023136"/>
    </source>
</evidence>
<comment type="similarity">
    <text evidence="2 8">Belongs to the nucleobase:cation symporter-2 (NCS2) (TC 2.A.40) family. Azg-like subfamily.</text>
</comment>
<feature type="transmembrane region" description="Helical" evidence="9">
    <location>
        <begin position="46"/>
        <end position="68"/>
    </location>
</feature>
<dbReference type="RefSeq" id="WP_042693893.1">
    <property type="nucleotide sequence ID" value="NZ_CABMAB010000029.1"/>
</dbReference>
<feature type="transmembrane region" description="Helical" evidence="9">
    <location>
        <begin position="428"/>
        <end position="444"/>
    </location>
</feature>
<evidence type="ECO:0000256" key="4">
    <source>
        <dbReference type="ARBA" id="ARBA00022475"/>
    </source>
</evidence>
<dbReference type="PANTHER" id="PTHR43337">
    <property type="entry name" value="XANTHINE/URACIL PERMEASE C887.17-RELATED"/>
    <property type="match status" value="1"/>
</dbReference>
<evidence type="ECO:0000313" key="10">
    <source>
        <dbReference type="EMBL" id="KZX12563.1"/>
    </source>
</evidence>
<dbReference type="Pfam" id="PF00860">
    <property type="entry name" value="Xan_ur_permease"/>
    <property type="match status" value="1"/>
</dbReference>
<dbReference type="GO" id="GO:0005345">
    <property type="term" value="F:purine nucleobase transmembrane transporter activity"/>
    <property type="evidence" value="ECO:0007669"/>
    <property type="project" value="TreeGrafter"/>
</dbReference>
<dbReference type="Proteomes" id="UP000077428">
    <property type="component" value="Unassembled WGS sequence"/>
</dbReference>
<feature type="transmembrane region" description="Helical" evidence="9">
    <location>
        <begin position="354"/>
        <end position="373"/>
    </location>
</feature>
<keyword evidence="4 8" id="KW-1003">Cell membrane</keyword>
<feature type="transmembrane region" description="Helical" evidence="9">
    <location>
        <begin position="131"/>
        <end position="155"/>
    </location>
</feature>
<gene>
    <name evidence="10" type="primary">pbuG</name>
    <name evidence="10" type="ORF">MBORA_11230</name>
</gene>
<keyword evidence="6 8" id="KW-1133">Transmembrane helix</keyword>
<dbReference type="InterPro" id="IPR045018">
    <property type="entry name" value="Azg-like"/>
</dbReference>
<dbReference type="PIRSF" id="PIRSF005353">
    <property type="entry name" value="PbuG"/>
    <property type="match status" value="1"/>
</dbReference>
<dbReference type="PATRIC" id="fig|66851.6.peg.1225"/>
<evidence type="ECO:0000256" key="9">
    <source>
        <dbReference type="SAM" id="Phobius"/>
    </source>
</evidence>
<evidence type="ECO:0000256" key="2">
    <source>
        <dbReference type="ARBA" id="ARBA00005697"/>
    </source>
</evidence>
<dbReference type="EMBL" id="LWMU01000068">
    <property type="protein sequence ID" value="KZX12563.1"/>
    <property type="molecule type" value="Genomic_DNA"/>
</dbReference>
<keyword evidence="5 8" id="KW-0812">Transmembrane</keyword>
<comment type="caution">
    <text evidence="10">The sequence shown here is derived from an EMBL/GenBank/DDBJ whole genome shotgun (WGS) entry which is preliminary data.</text>
</comment>